<organism evidence="2 3">
    <name type="scientific">Tritrichomonas foetus</name>
    <dbReference type="NCBI Taxonomy" id="1144522"/>
    <lineage>
        <taxon>Eukaryota</taxon>
        <taxon>Metamonada</taxon>
        <taxon>Parabasalia</taxon>
        <taxon>Tritrichomonadida</taxon>
        <taxon>Tritrichomonadidae</taxon>
        <taxon>Tritrichomonas</taxon>
    </lineage>
</organism>
<feature type="domain" description="Exportin-1/Importin-beta-like" evidence="1">
    <location>
        <begin position="105"/>
        <end position="236"/>
    </location>
</feature>
<dbReference type="VEuPathDB" id="TrichDB:TRFO_32757"/>
<reference evidence="2" key="1">
    <citation type="submission" date="2016-10" db="EMBL/GenBank/DDBJ databases">
        <authorList>
            <person name="Benchimol M."/>
            <person name="Almeida L.G."/>
            <person name="Vasconcelos A.T."/>
            <person name="Perreira-Neves A."/>
            <person name="Rosa I.A."/>
            <person name="Tasca T."/>
            <person name="Bogo M.R."/>
            <person name="de Souza W."/>
        </authorList>
    </citation>
    <scope>NUCLEOTIDE SEQUENCE [LARGE SCALE GENOMIC DNA]</scope>
    <source>
        <strain evidence="2">K</strain>
    </source>
</reference>
<dbReference type="Pfam" id="PF08389">
    <property type="entry name" value="Xpo1"/>
    <property type="match status" value="1"/>
</dbReference>
<dbReference type="RefSeq" id="XP_068353659.1">
    <property type="nucleotide sequence ID" value="XM_068508673.1"/>
</dbReference>
<dbReference type="EMBL" id="MLAK01000950">
    <property type="protein sequence ID" value="OHT00523.1"/>
    <property type="molecule type" value="Genomic_DNA"/>
</dbReference>
<protein>
    <recommendedName>
        <fullName evidence="1">Exportin-1/Importin-beta-like domain-containing protein</fullName>
    </recommendedName>
</protein>
<keyword evidence="3" id="KW-1185">Reference proteome</keyword>
<dbReference type="Proteomes" id="UP000179807">
    <property type="component" value="Unassembled WGS sequence"/>
</dbReference>
<comment type="caution">
    <text evidence="2">The sequence shown here is derived from an EMBL/GenBank/DDBJ whole genome shotgun (WGS) entry which is preliminary data.</text>
</comment>
<name>A0A1J4JN65_9EUKA</name>
<evidence type="ECO:0000313" key="2">
    <source>
        <dbReference type="EMBL" id="OHT00523.1"/>
    </source>
</evidence>
<dbReference type="Gene3D" id="1.25.10.10">
    <property type="entry name" value="Leucine-rich Repeat Variant"/>
    <property type="match status" value="1"/>
</dbReference>
<dbReference type="InterPro" id="IPR016024">
    <property type="entry name" value="ARM-type_fold"/>
</dbReference>
<dbReference type="AlphaFoldDB" id="A0A1J4JN65"/>
<dbReference type="InterPro" id="IPR013598">
    <property type="entry name" value="Exportin-1/Importin-b-like"/>
</dbReference>
<dbReference type="InterPro" id="IPR011989">
    <property type="entry name" value="ARM-like"/>
</dbReference>
<evidence type="ECO:0000259" key="1">
    <source>
        <dbReference type="Pfam" id="PF08389"/>
    </source>
</evidence>
<proteinExistence type="predicted"/>
<gene>
    <name evidence="2" type="ORF">TRFO_32757</name>
</gene>
<dbReference type="GeneID" id="94843377"/>
<sequence>METTGEPIITNALLNIYSKDTKIRKASMQLIASWYSQPTFAESAFALLIGSQSEKIIHAIGILLIRCVMSNWMNLKPELQATLQQFFYSQVCNKSLSEDISYIFNRILALIAMYEYPERWNNFVIDLLFIPKDSELWLPNMKLLAQFTFEVSRCKFLTSDRVIRLQQLLLTFLDLYLPTIQALLETPSTLSYGLTILASLLSWGNAPEILSPDFFPILLKTINVNNVGLIGSINCLSVAFFGRNDVVPMFSRMPILIHQFAHLEVQNSFSLSFLSKFIFKYLNQIEKLVEQHKEIYEDLTKLFELTLDQDQCDDFWRMWRSVLHRVSNPITQQPILSVIEPILSKIIDKMAQKIVRATEFGRIKNVDAQVFFELFVKRFHDEAIQYLETVEVSEVTVYCASLLNPQVDKDFLNRYLNNIFNSNNQAELPAPYLEPLLFLLSRSIEILDQKHIDCFTTYAQTMLSSSDDSHQISASRAILVAFDSCPSKLNAESLLSICIRNVNTICDTAVVMIFRLCATIIATNEISKELFDELITVIKQILKSRTPAALLGLRAMAFASGTKCHILFEPIWSDLFELLQSKVWKESLVFDTIGAAFVNCKLSNILEPYHQIQDFIFNNPALVDLSFNFFALVRVEKPELDDLIPQIEQLIRETYVTKSLFQMLSVFNPLHFNKELVLEKITKGIESTRAEVCIEAVLCASSLFFALADRQSDEDLLFFRKPLVDSIVRNMMDEKHIHGFDRKAEFLNEVLALCNSKETMDEFVESFKKYGNEPKEGFFERLMQHLNQVKQSAFDFRVALRDVLLVIKKKAPFQMEMFLADDEGPGGNKQQ</sequence>
<evidence type="ECO:0000313" key="3">
    <source>
        <dbReference type="Proteomes" id="UP000179807"/>
    </source>
</evidence>
<accession>A0A1J4JN65</accession>
<dbReference type="SUPFAM" id="SSF48371">
    <property type="entry name" value="ARM repeat"/>
    <property type="match status" value="1"/>
</dbReference>
<dbReference type="OrthoDB" id="431626at2759"/>